<evidence type="ECO:0000256" key="2">
    <source>
        <dbReference type="ARBA" id="ARBA00015766"/>
    </source>
</evidence>
<keyword evidence="7 17" id="KW-1133">Transmembrane helix</keyword>
<protein>
    <recommendedName>
        <fullName evidence="2">Tumor necrosis factor receptor superfamily member 5</fullName>
    </recommendedName>
    <alternativeName>
        <fullName evidence="12">B-cell surface antigen CD40</fullName>
    </alternativeName>
    <alternativeName>
        <fullName evidence="13">CD40L receptor</fullName>
    </alternativeName>
</protein>
<dbReference type="GO" id="GO:0006874">
    <property type="term" value="P:intracellular calcium ion homeostasis"/>
    <property type="evidence" value="ECO:0007669"/>
    <property type="project" value="UniProtKB-ARBA"/>
</dbReference>
<feature type="disulfide bond" evidence="15">
    <location>
        <begin position="39"/>
        <end position="52"/>
    </location>
</feature>
<feature type="disulfide bond" evidence="15">
    <location>
        <begin position="126"/>
        <end position="144"/>
    </location>
</feature>
<evidence type="ECO:0000256" key="13">
    <source>
        <dbReference type="ARBA" id="ARBA00032719"/>
    </source>
</evidence>
<evidence type="ECO:0000256" key="3">
    <source>
        <dbReference type="ARBA" id="ARBA00022692"/>
    </source>
</evidence>
<dbReference type="PANTHER" id="PTHR46875">
    <property type="entry name" value="TUMOR NECROSIS FACTOR RECEPTOR SUPERFAMILY MEMBER 5"/>
    <property type="match status" value="1"/>
</dbReference>
<dbReference type="FunFam" id="2.10.50.10:FF:000041">
    <property type="entry name" value="Tumor necrosis factor receptor superfamily member 5"/>
    <property type="match status" value="1"/>
</dbReference>
<dbReference type="InterPro" id="IPR052135">
    <property type="entry name" value="TNFRSF5"/>
</dbReference>
<feature type="signal peptide" evidence="18">
    <location>
        <begin position="1"/>
        <end position="22"/>
    </location>
</feature>
<dbReference type="AlphaFoldDB" id="M7AU90"/>
<dbReference type="PROSITE" id="PS50050">
    <property type="entry name" value="TNFR_NGFR_2"/>
    <property type="match status" value="2"/>
</dbReference>
<dbReference type="GO" id="GO:0002376">
    <property type="term" value="P:immune system process"/>
    <property type="evidence" value="ECO:0007669"/>
    <property type="project" value="UniProtKB-KW"/>
</dbReference>
<evidence type="ECO:0000259" key="19">
    <source>
        <dbReference type="PROSITE" id="PS50050"/>
    </source>
</evidence>
<dbReference type="GO" id="GO:0023035">
    <property type="term" value="P:CD40 signaling pathway"/>
    <property type="evidence" value="ECO:0007669"/>
    <property type="project" value="UniProtKB-ARBA"/>
</dbReference>
<evidence type="ECO:0000256" key="7">
    <source>
        <dbReference type="ARBA" id="ARBA00022989"/>
    </source>
</evidence>
<keyword evidence="5" id="KW-0677">Repeat</keyword>
<evidence type="ECO:0000256" key="8">
    <source>
        <dbReference type="ARBA" id="ARBA00023136"/>
    </source>
</evidence>
<evidence type="ECO:0000256" key="6">
    <source>
        <dbReference type="ARBA" id="ARBA00022859"/>
    </source>
</evidence>
<sequence>MPPCRLLCLLLGGCLLTHWASGSDLNCTPEQYQHDGRCCSRCGPGDKVLSDCTASKKTDCGACEAGHFQSSWTKERHCTPHKSCDLNTGLRTRSPGDTKRNAVCECQQGMYCSSPDCQTCMNITNCKPGEGVARKADNFSDTACVPCEHGSFSNTSSASEPCRPWTRCETLGLVLKTTGTNLLDVACGKCEAARGCQRATAVQIPEPGRGRSPVLISIMAITAACLLGLTVFCLYQKAQAGSSVRLSQAPATALACSTLGSRGHNGRAQIKGLKLPDPVEIMVLAPPQQPATAGCEEHDERQDFPVQETLLGRQPVAQEDGKESRISEQERL</sequence>
<evidence type="ECO:0000256" key="1">
    <source>
        <dbReference type="ARBA" id="ARBA00004479"/>
    </source>
</evidence>
<feature type="disulfide bond" evidence="15">
    <location>
        <begin position="42"/>
        <end position="60"/>
    </location>
</feature>
<evidence type="ECO:0000256" key="18">
    <source>
        <dbReference type="SAM" id="SignalP"/>
    </source>
</evidence>
<evidence type="ECO:0000256" key="11">
    <source>
        <dbReference type="ARBA" id="ARBA00023180"/>
    </source>
</evidence>
<keyword evidence="10 20" id="KW-0675">Receptor</keyword>
<dbReference type="STRING" id="8469.M7AU90"/>
<dbReference type="GO" id="GO:0002768">
    <property type="term" value="P:immune response-regulating cell surface receptor signaling pathway"/>
    <property type="evidence" value="ECO:0007669"/>
    <property type="project" value="TreeGrafter"/>
</dbReference>
<dbReference type="PANTHER" id="PTHR46875:SF1">
    <property type="entry name" value="TUMOR NECROSIS FACTOR RECEPTOR SUPERFAMILY MEMBER 5"/>
    <property type="match status" value="1"/>
</dbReference>
<evidence type="ECO:0000256" key="16">
    <source>
        <dbReference type="SAM" id="MobiDB-lite"/>
    </source>
</evidence>
<dbReference type="GO" id="GO:0035631">
    <property type="term" value="C:CD40 receptor complex"/>
    <property type="evidence" value="ECO:0007669"/>
    <property type="project" value="TreeGrafter"/>
</dbReference>
<keyword evidence="6" id="KW-0391">Immunity</keyword>
<evidence type="ECO:0000256" key="9">
    <source>
        <dbReference type="ARBA" id="ARBA00023157"/>
    </source>
</evidence>
<comment type="caution">
    <text evidence="15">Lacks conserved residue(s) required for the propagation of feature annotation.</text>
</comment>
<dbReference type="CDD" id="cd13407">
    <property type="entry name" value="TNFRSF5"/>
    <property type="match status" value="1"/>
</dbReference>
<dbReference type="SUPFAM" id="SSF57586">
    <property type="entry name" value="TNF receptor-like"/>
    <property type="match status" value="2"/>
</dbReference>
<reference evidence="21" key="1">
    <citation type="journal article" date="2013" name="Nat. Genet.">
        <title>The draft genomes of soft-shell turtle and green sea turtle yield insights into the development and evolution of the turtle-specific body plan.</title>
        <authorList>
            <person name="Wang Z."/>
            <person name="Pascual-Anaya J."/>
            <person name="Zadissa A."/>
            <person name="Li W."/>
            <person name="Niimura Y."/>
            <person name="Huang Z."/>
            <person name="Li C."/>
            <person name="White S."/>
            <person name="Xiong Z."/>
            <person name="Fang D."/>
            <person name="Wang B."/>
            <person name="Ming Y."/>
            <person name="Chen Y."/>
            <person name="Zheng Y."/>
            <person name="Kuraku S."/>
            <person name="Pignatelli M."/>
            <person name="Herrero J."/>
            <person name="Beal K."/>
            <person name="Nozawa M."/>
            <person name="Li Q."/>
            <person name="Wang J."/>
            <person name="Zhang H."/>
            <person name="Yu L."/>
            <person name="Shigenobu S."/>
            <person name="Wang J."/>
            <person name="Liu J."/>
            <person name="Flicek P."/>
            <person name="Searle S."/>
            <person name="Wang J."/>
            <person name="Kuratani S."/>
            <person name="Yin Y."/>
            <person name="Aken B."/>
            <person name="Zhang G."/>
            <person name="Irie N."/>
        </authorList>
    </citation>
    <scope>NUCLEOTIDE SEQUENCE [LARGE SCALE GENOMIC DNA]</scope>
</reference>
<dbReference type="Pfam" id="PF00020">
    <property type="entry name" value="TNFR_c6"/>
    <property type="match status" value="1"/>
</dbReference>
<evidence type="ECO:0000256" key="17">
    <source>
        <dbReference type="SAM" id="Phobius"/>
    </source>
</evidence>
<evidence type="ECO:0000256" key="5">
    <source>
        <dbReference type="ARBA" id="ARBA00022737"/>
    </source>
</evidence>
<evidence type="ECO:0000256" key="12">
    <source>
        <dbReference type="ARBA" id="ARBA00031089"/>
    </source>
</evidence>
<dbReference type="Proteomes" id="UP000031443">
    <property type="component" value="Unassembled WGS sequence"/>
</dbReference>
<dbReference type="EMBL" id="KB564564">
    <property type="protein sequence ID" value="EMP28279.1"/>
    <property type="molecule type" value="Genomic_DNA"/>
</dbReference>
<proteinExistence type="predicted"/>
<dbReference type="SMART" id="SM00208">
    <property type="entry name" value="TNFR"/>
    <property type="match status" value="4"/>
</dbReference>
<dbReference type="GO" id="GO:0051094">
    <property type="term" value="P:positive regulation of developmental process"/>
    <property type="evidence" value="ECO:0007669"/>
    <property type="project" value="UniProtKB-ARBA"/>
</dbReference>
<evidence type="ECO:0000256" key="14">
    <source>
        <dbReference type="ARBA" id="ARBA00045871"/>
    </source>
</evidence>
<dbReference type="GO" id="GO:0045935">
    <property type="term" value="P:positive regulation of nucleobase-containing compound metabolic process"/>
    <property type="evidence" value="ECO:0007669"/>
    <property type="project" value="UniProtKB-ARBA"/>
</dbReference>
<dbReference type="PROSITE" id="PS00652">
    <property type="entry name" value="TNFR_NGFR_1"/>
    <property type="match status" value="1"/>
</dbReference>
<comment type="subcellular location">
    <subcellularLocation>
        <location evidence="1">Membrane</location>
        <topology evidence="1">Single-pass type I membrane protein</topology>
    </subcellularLocation>
</comment>
<dbReference type="InterPro" id="IPR001368">
    <property type="entry name" value="TNFR/NGFR_Cys_rich_reg"/>
</dbReference>
<keyword evidence="3 17" id="KW-0812">Transmembrane</keyword>
<evidence type="ECO:0000313" key="20">
    <source>
        <dbReference type="EMBL" id="EMP28279.1"/>
    </source>
</evidence>
<dbReference type="GO" id="GO:0051240">
    <property type="term" value="P:positive regulation of multicellular organismal process"/>
    <property type="evidence" value="ECO:0007669"/>
    <property type="project" value="UniProtKB-ARBA"/>
</dbReference>
<keyword evidence="8 17" id="KW-0472">Membrane</keyword>
<dbReference type="GO" id="GO:0009897">
    <property type="term" value="C:external side of plasma membrane"/>
    <property type="evidence" value="ECO:0007669"/>
    <property type="project" value="TreeGrafter"/>
</dbReference>
<name>M7AU90_CHEMY</name>
<feature type="region of interest" description="Disordered" evidence="16">
    <location>
        <begin position="289"/>
        <end position="332"/>
    </location>
</feature>
<feature type="domain" description="TNFR-Cys" evidence="19">
    <location>
        <begin position="105"/>
        <end position="144"/>
    </location>
</feature>
<feature type="repeat" description="TNFR-Cys" evidence="15">
    <location>
        <begin position="105"/>
        <end position="144"/>
    </location>
</feature>
<evidence type="ECO:0000313" key="21">
    <source>
        <dbReference type="Proteomes" id="UP000031443"/>
    </source>
</evidence>
<keyword evidence="4 18" id="KW-0732">Signal</keyword>
<feature type="transmembrane region" description="Helical" evidence="17">
    <location>
        <begin position="214"/>
        <end position="235"/>
    </location>
</feature>
<keyword evidence="11" id="KW-0325">Glycoprotein</keyword>
<feature type="compositionally biased region" description="Basic and acidic residues" evidence="16">
    <location>
        <begin position="319"/>
        <end position="332"/>
    </location>
</feature>
<keyword evidence="21" id="KW-1185">Reference proteome</keyword>
<keyword evidence="9 15" id="KW-1015">Disulfide bond</keyword>
<feature type="repeat" description="TNFR-Cys" evidence="15">
    <location>
        <begin position="26"/>
        <end position="60"/>
    </location>
</feature>
<accession>M7AU90</accession>
<evidence type="ECO:0000256" key="15">
    <source>
        <dbReference type="PROSITE-ProRule" id="PRU00206"/>
    </source>
</evidence>
<dbReference type="GO" id="GO:0010468">
    <property type="term" value="P:regulation of gene expression"/>
    <property type="evidence" value="ECO:0007669"/>
    <property type="project" value="UniProtKB-ARBA"/>
</dbReference>
<comment type="function">
    <text evidence="14">Receptor for TNFSF5/CD40LG. Transduces TRAF6- and MAP3K8-mediated signals that activate ERK in macrophages and B cells, leading to induction of immunoglobulin secretion.</text>
</comment>
<evidence type="ECO:0000256" key="10">
    <source>
        <dbReference type="ARBA" id="ARBA00023170"/>
    </source>
</evidence>
<dbReference type="Gene3D" id="2.10.50.10">
    <property type="entry name" value="Tumor Necrosis Factor Receptor, subunit A, domain 2"/>
    <property type="match status" value="3"/>
</dbReference>
<dbReference type="InterPro" id="IPR034021">
    <property type="entry name" value="TNFRSF5_N"/>
</dbReference>
<feature type="chain" id="PRO_5004079659" description="Tumor necrosis factor receptor superfamily member 5" evidence="18">
    <location>
        <begin position="23"/>
        <end position="332"/>
    </location>
</feature>
<organism evidence="20 21">
    <name type="scientific">Chelonia mydas</name>
    <name type="common">Green sea-turtle</name>
    <name type="synonym">Chelonia agassizi</name>
    <dbReference type="NCBI Taxonomy" id="8469"/>
    <lineage>
        <taxon>Eukaryota</taxon>
        <taxon>Metazoa</taxon>
        <taxon>Chordata</taxon>
        <taxon>Craniata</taxon>
        <taxon>Vertebrata</taxon>
        <taxon>Euteleostomi</taxon>
        <taxon>Archelosauria</taxon>
        <taxon>Testudinata</taxon>
        <taxon>Testudines</taxon>
        <taxon>Cryptodira</taxon>
        <taxon>Durocryptodira</taxon>
        <taxon>Americhelydia</taxon>
        <taxon>Chelonioidea</taxon>
        <taxon>Cheloniidae</taxon>
        <taxon>Chelonia</taxon>
    </lineage>
</organism>
<gene>
    <name evidence="20" type="ORF">UY3_14613</name>
</gene>
<feature type="domain" description="TNFR-Cys" evidence="19">
    <location>
        <begin position="26"/>
        <end position="60"/>
    </location>
</feature>
<dbReference type="GO" id="GO:0006952">
    <property type="term" value="P:defense response"/>
    <property type="evidence" value="ECO:0007669"/>
    <property type="project" value="UniProtKB-ARBA"/>
</dbReference>
<evidence type="ECO:0000256" key="4">
    <source>
        <dbReference type="ARBA" id="ARBA00022729"/>
    </source>
</evidence>
<dbReference type="GO" id="GO:0010557">
    <property type="term" value="P:positive regulation of macromolecule biosynthetic process"/>
    <property type="evidence" value="ECO:0007669"/>
    <property type="project" value="UniProtKB-ARBA"/>
</dbReference>